<name>V4CN13_LOTGI</name>
<dbReference type="HOGENOM" id="CLU_1590532_0_0_1"/>
<feature type="non-terminal residue" evidence="2">
    <location>
        <position position="1"/>
    </location>
</feature>
<dbReference type="KEGG" id="lgi:LOTGIDRAFT_77154"/>
<gene>
    <name evidence="2" type="ORF">LOTGIDRAFT_77154</name>
</gene>
<dbReference type="GeneID" id="20252262"/>
<evidence type="ECO:0000313" key="2">
    <source>
        <dbReference type="EMBL" id="ESP03770.1"/>
    </source>
</evidence>
<dbReference type="AlphaFoldDB" id="V4CN13"/>
<dbReference type="CTD" id="20252262"/>
<reference evidence="2 3" key="1">
    <citation type="journal article" date="2013" name="Nature">
        <title>Insights into bilaterian evolution from three spiralian genomes.</title>
        <authorList>
            <person name="Simakov O."/>
            <person name="Marletaz F."/>
            <person name="Cho S.J."/>
            <person name="Edsinger-Gonzales E."/>
            <person name="Havlak P."/>
            <person name="Hellsten U."/>
            <person name="Kuo D.H."/>
            <person name="Larsson T."/>
            <person name="Lv J."/>
            <person name="Arendt D."/>
            <person name="Savage R."/>
            <person name="Osoegawa K."/>
            <person name="de Jong P."/>
            <person name="Grimwood J."/>
            <person name="Chapman J.A."/>
            <person name="Shapiro H."/>
            <person name="Aerts A."/>
            <person name="Otillar R.P."/>
            <person name="Terry A.Y."/>
            <person name="Boore J.L."/>
            <person name="Grigoriev I.V."/>
            <person name="Lindberg D.R."/>
            <person name="Seaver E.C."/>
            <person name="Weisblat D.A."/>
            <person name="Putnam N.H."/>
            <person name="Rokhsar D.S."/>
        </authorList>
    </citation>
    <scope>NUCLEOTIDE SEQUENCE [LARGE SCALE GENOMIC DNA]</scope>
</reference>
<organism evidence="2 3">
    <name type="scientific">Lottia gigantea</name>
    <name type="common">Giant owl limpet</name>
    <dbReference type="NCBI Taxonomy" id="225164"/>
    <lineage>
        <taxon>Eukaryota</taxon>
        <taxon>Metazoa</taxon>
        <taxon>Spiralia</taxon>
        <taxon>Lophotrochozoa</taxon>
        <taxon>Mollusca</taxon>
        <taxon>Gastropoda</taxon>
        <taxon>Patellogastropoda</taxon>
        <taxon>Lottioidea</taxon>
        <taxon>Lottiidae</taxon>
        <taxon>Lottia</taxon>
    </lineage>
</organism>
<feature type="compositionally biased region" description="Polar residues" evidence="1">
    <location>
        <begin position="120"/>
        <end position="139"/>
    </location>
</feature>
<sequence length="168" mass="19548">ERDRLAIEQAARARIRGSSALRKEHLKHEYAALVEDLSLLQRADRRRRQEIVADLPKQVFIPPDRRLVEKNQDQKNMEKHFEDLYLDGLDKGDNLLMSLVPEPVPDSPRSSHLLDLSAQNTPEKLPKPQNTNSLDSHSTITDEDDSKLHEKRETVLRKLLNRIHEQRD</sequence>
<proteinExistence type="predicted"/>
<dbReference type="RefSeq" id="XP_009045252.1">
    <property type="nucleotide sequence ID" value="XM_009047004.1"/>
</dbReference>
<feature type="non-terminal residue" evidence="2">
    <location>
        <position position="168"/>
    </location>
</feature>
<accession>V4CN13</accession>
<dbReference type="OrthoDB" id="6359887at2759"/>
<protein>
    <submittedName>
        <fullName evidence="2">Uncharacterized protein</fullName>
    </submittedName>
</protein>
<dbReference type="EMBL" id="KB199905">
    <property type="protein sequence ID" value="ESP03770.1"/>
    <property type="molecule type" value="Genomic_DNA"/>
</dbReference>
<evidence type="ECO:0000313" key="3">
    <source>
        <dbReference type="Proteomes" id="UP000030746"/>
    </source>
</evidence>
<keyword evidence="3" id="KW-1185">Reference proteome</keyword>
<feature type="region of interest" description="Disordered" evidence="1">
    <location>
        <begin position="120"/>
        <end position="151"/>
    </location>
</feature>
<dbReference type="Proteomes" id="UP000030746">
    <property type="component" value="Unassembled WGS sequence"/>
</dbReference>
<evidence type="ECO:0000256" key="1">
    <source>
        <dbReference type="SAM" id="MobiDB-lite"/>
    </source>
</evidence>